<comment type="caution">
    <text evidence="1">The sequence shown here is derived from an EMBL/GenBank/DDBJ whole genome shotgun (WGS) entry which is preliminary data.</text>
</comment>
<dbReference type="SUPFAM" id="SSF56219">
    <property type="entry name" value="DNase I-like"/>
    <property type="match status" value="1"/>
</dbReference>
<dbReference type="Gene3D" id="3.60.10.10">
    <property type="entry name" value="Endonuclease/exonuclease/phosphatase"/>
    <property type="match status" value="1"/>
</dbReference>
<proteinExistence type="predicted"/>
<sequence length="354" mass="41459">MTWLVWNVRGINKKYKQKELNTCIRENHIKLVGLVETKVKMNKVDAISQRIVSGWSLIHNYASALNGRIWIMWDERVFEVNLLAQGAQYVHCKVLSKDKKIDCCMTVVYGYNTTEQRKALWNDIRSLVSSQPWLVWGDFNALLHNQDRLYGAPVTRAEIKDFADCVQDLFLNELLWKGEFYSWSNKQLGSDRIYSRLDRAIGNDEWMMQYGQLVVEYKPPHISYHSPMLLDMKLKPSNTQTPFRFFNLNLSIKYTDNLALEEKDLLIQLEKWTNIEESINQQKSRAMWIRLGDSNNKYFTAMIKERRHRKQIIELTTVAGAKIMEPDEIRKEIITFYQSLMGTAMTNITAVSAP</sequence>
<keyword evidence="2" id="KW-1185">Reference proteome</keyword>
<name>A0AAV9MFS2_9SOLN</name>
<dbReference type="PANTHER" id="PTHR33710:SF80">
    <property type="entry name" value="ENDONUCLEASE_EXONUCLEASE_PHOSPHATASE"/>
    <property type="match status" value="1"/>
</dbReference>
<dbReference type="PANTHER" id="PTHR33710">
    <property type="entry name" value="BNAC02G09200D PROTEIN"/>
    <property type="match status" value="1"/>
</dbReference>
<dbReference type="Proteomes" id="UP001311915">
    <property type="component" value="Unassembled WGS sequence"/>
</dbReference>
<gene>
    <name evidence="1" type="ORF">R3W88_000579</name>
</gene>
<evidence type="ECO:0000313" key="1">
    <source>
        <dbReference type="EMBL" id="KAK4736882.1"/>
    </source>
</evidence>
<organism evidence="1 2">
    <name type="scientific">Solanum pinnatisectum</name>
    <name type="common">tansyleaf nightshade</name>
    <dbReference type="NCBI Taxonomy" id="50273"/>
    <lineage>
        <taxon>Eukaryota</taxon>
        <taxon>Viridiplantae</taxon>
        <taxon>Streptophyta</taxon>
        <taxon>Embryophyta</taxon>
        <taxon>Tracheophyta</taxon>
        <taxon>Spermatophyta</taxon>
        <taxon>Magnoliopsida</taxon>
        <taxon>eudicotyledons</taxon>
        <taxon>Gunneridae</taxon>
        <taxon>Pentapetalae</taxon>
        <taxon>asterids</taxon>
        <taxon>lamiids</taxon>
        <taxon>Solanales</taxon>
        <taxon>Solanaceae</taxon>
        <taxon>Solanoideae</taxon>
        <taxon>Solaneae</taxon>
        <taxon>Solanum</taxon>
    </lineage>
</organism>
<accession>A0AAV9MFS2</accession>
<evidence type="ECO:0008006" key="3">
    <source>
        <dbReference type="Google" id="ProtNLM"/>
    </source>
</evidence>
<evidence type="ECO:0000313" key="2">
    <source>
        <dbReference type="Proteomes" id="UP001311915"/>
    </source>
</evidence>
<dbReference type="EMBL" id="JAWPEI010000001">
    <property type="protein sequence ID" value="KAK4736882.1"/>
    <property type="molecule type" value="Genomic_DNA"/>
</dbReference>
<dbReference type="InterPro" id="IPR036691">
    <property type="entry name" value="Endo/exonu/phosph_ase_sf"/>
</dbReference>
<protein>
    <recommendedName>
        <fullName evidence="3">Endonuclease/exonuclease/phosphatase domain-containing protein</fullName>
    </recommendedName>
</protein>
<dbReference type="AlphaFoldDB" id="A0AAV9MFS2"/>
<reference evidence="1 2" key="1">
    <citation type="submission" date="2023-10" db="EMBL/GenBank/DDBJ databases">
        <title>Genome-Wide Identification Analysis in wild type Solanum Pinnatisectum Reveals Some Genes Defensing Phytophthora Infestans.</title>
        <authorList>
            <person name="Sun C."/>
        </authorList>
    </citation>
    <scope>NUCLEOTIDE SEQUENCE [LARGE SCALE GENOMIC DNA]</scope>
    <source>
        <strain evidence="1">LQN</strain>
        <tissue evidence="1">Leaf</tissue>
    </source>
</reference>